<protein>
    <submittedName>
        <fullName evidence="1">Uncharacterized protein</fullName>
    </submittedName>
</protein>
<name>A0A8X6R8W1_TRICX</name>
<dbReference type="EMBL" id="BMAU01021033">
    <property type="protein sequence ID" value="GFX87381.1"/>
    <property type="molecule type" value="Genomic_DNA"/>
</dbReference>
<accession>A0A8X6R8W1</accession>
<gene>
    <name evidence="1" type="ORF">TNCV_3369501</name>
</gene>
<sequence length="107" mass="11987">MTSRHSFTRPVVDHTIEDAPVCDAASRIVSAIVTELCQCCSKRRRTVRADTCCLANDPHSWLRARNVAARSINAKRITCLSRELVIGAVEIQHGVPYYRPEPIEGLR</sequence>
<proteinExistence type="predicted"/>
<dbReference type="AlphaFoldDB" id="A0A8X6R8W1"/>
<evidence type="ECO:0000313" key="1">
    <source>
        <dbReference type="EMBL" id="GFX87381.1"/>
    </source>
</evidence>
<reference evidence="1" key="1">
    <citation type="submission" date="2020-08" db="EMBL/GenBank/DDBJ databases">
        <title>Multicomponent nature underlies the extraordinary mechanical properties of spider dragline silk.</title>
        <authorList>
            <person name="Kono N."/>
            <person name="Nakamura H."/>
            <person name="Mori M."/>
            <person name="Yoshida Y."/>
            <person name="Ohtoshi R."/>
            <person name="Malay A.D."/>
            <person name="Moran D.A.P."/>
            <person name="Tomita M."/>
            <person name="Numata K."/>
            <person name="Arakawa K."/>
        </authorList>
    </citation>
    <scope>NUCLEOTIDE SEQUENCE</scope>
</reference>
<dbReference type="Proteomes" id="UP000887159">
    <property type="component" value="Unassembled WGS sequence"/>
</dbReference>
<keyword evidence="2" id="KW-1185">Reference proteome</keyword>
<organism evidence="1 2">
    <name type="scientific">Trichonephila clavipes</name>
    <name type="common">Golden silk orbweaver</name>
    <name type="synonym">Nephila clavipes</name>
    <dbReference type="NCBI Taxonomy" id="2585209"/>
    <lineage>
        <taxon>Eukaryota</taxon>
        <taxon>Metazoa</taxon>
        <taxon>Ecdysozoa</taxon>
        <taxon>Arthropoda</taxon>
        <taxon>Chelicerata</taxon>
        <taxon>Arachnida</taxon>
        <taxon>Araneae</taxon>
        <taxon>Araneomorphae</taxon>
        <taxon>Entelegynae</taxon>
        <taxon>Araneoidea</taxon>
        <taxon>Nephilidae</taxon>
        <taxon>Trichonephila</taxon>
    </lineage>
</organism>
<evidence type="ECO:0000313" key="2">
    <source>
        <dbReference type="Proteomes" id="UP000887159"/>
    </source>
</evidence>
<comment type="caution">
    <text evidence="1">The sequence shown here is derived from an EMBL/GenBank/DDBJ whole genome shotgun (WGS) entry which is preliminary data.</text>
</comment>